<evidence type="ECO:0000259" key="2">
    <source>
        <dbReference type="Pfam" id="PF01609"/>
    </source>
</evidence>
<evidence type="ECO:0000256" key="1">
    <source>
        <dbReference type="SAM" id="MobiDB-lite"/>
    </source>
</evidence>
<feature type="compositionally biased region" description="Low complexity" evidence="1">
    <location>
        <begin position="235"/>
        <end position="244"/>
    </location>
</feature>
<dbReference type="NCBIfam" id="NF033559">
    <property type="entry name" value="transpos_IS1634"/>
    <property type="match status" value="1"/>
</dbReference>
<dbReference type="InterPro" id="IPR047654">
    <property type="entry name" value="IS1634_transpos"/>
</dbReference>
<name>A0ABP8ESE9_9MICO</name>
<dbReference type="PANTHER" id="PTHR34614:SF2">
    <property type="entry name" value="TRANSPOSASE IS4-LIKE DOMAIN-CONTAINING PROTEIN"/>
    <property type="match status" value="1"/>
</dbReference>
<comment type="caution">
    <text evidence="3">The sequence shown here is derived from an EMBL/GenBank/DDBJ whole genome shotgun (WGS) entry which is preliminary data.</text>
</comment>
<protein>
    <recommendedName>
        <fullName evidence="2">Transposase IS4-like domain-containing protein</fullName>
    </recommendedName>
</protein>
<feature type="compositionally biased region" description="Low complexity" evidence="1">
    <location>
        <begin position="269"/>
        <end position="294"/>
    </location>
</feature>
<accession>A0ABP8ESE9</accession>
<gene>
    <name evidence="3" type="ORF">GCM10022262_12270</name>
</gene>
<dbReference type="Pfam" id="PF01609">
    <property type="entry name" value="DDE_Tnp_1"/>
    <property type="match status" value="1"/>
</dbReference>
<keyword evidence="4" id="KW-1185">Reference proteome</keyword>
<feature type="compositionally biased region" description="Basic residues" evidence="1">
    <location>
        <begin position="245"/>
        <end position="256"/>
    </location>
</feature>
<dbReference type="InterPro" id="IPR002559">
    <property type="entry name" value="Transposase_11"/>
</dbReference>
<dbReference type="EMBL" id="BAABBA010000005">
    <property type="protein sequence ID" value="GAA4286868.1"/>
    <property type="molecule type" value="Genomic_DNA"/>
</dbReference>
<dbReference type="PANTHER" id="PTHR34614">
    <property type="match status" value="1"/>
</dbReference>
<dbReference type="Proteomes" id="UP001499841">
    <property type="component" value="Unassembled WGS sequence"/>
</dbReference>
<feature type="region of interest" description="Disordered" evidence="1">
    <location>
        <begin position="178"/>
        <end position="294"/>
    </location>
</feature>
<feature type="domain" description="Transposase IS4-like" evidence="2">
    <location>
        <begin position="87"/>
        <end position="173"/>
    </location>
</feature>
<reference evidence="4" key="1">
    <citation type="journal article" date="2019" name="Int. J. Syst. Evol. Microbiol.">
        <title>The Global Catalogue of Microorganisms (GCM) 10K type strain sequencing project: providing services to taxonomists for standard genome sequencing and annotation.</title>
        <authorList>
            <consortium name="The Broad Institute Genomics Platform"/>
            <consortium name="The Broad Institute Genome Sequencing Center for Infectious Disease"/>
            <person name="Wu L."/>
            <person name="Ma J."/>
        </authorList>
    </citation>
    <scope>NUCLEOTIDE SEQUENCE [LARGE SCALE GENOMIC DNA]</scope>
    <source>
        <strain evidence="4">JCM 17459</strain>
    </source>
</reference>
<feature type="compositionally biased region" description="Low complexity" evidence="1">
    <location>
        <begin position="181"/>
        <end position="202"/>
    </location>
</feature>
<organism evidence="3 4">
    <name type="scientific">Georgenia daeguensis</name>
    <dbReference type="NCBI Taxonomy" id="908355"/>
    <lineage>
        <taxon>Bacteria</taxon>
        <taxon>Bacillati</taxon>
        <taxon>Actinomycetota</taxon>
        <taxon>Actinomycetes</taxon>
        <taxon>Micrococcales</taxon>
        <taxon>Bogoriellaceae</taxon>
        <taxon>Georgenia</taxon>
    </lineage>
</organism>
<sequence length="294" mass="31542">MFRDLVVARVVEPTSLLDAGRVLLDLGRTPASYATMKRTLARAAAGSYRDQIATACFRHAVTSGDVSLCLYDVTTLYFEAEKEDDLGKVGYSKERRVDPQIVVWLLVDRQGFPLDIGCWKGNTAEQTTVIPIVRAFQARHGIEDMVVVADAGMLSAENLRQLDEANLRFIVGSRVSKARWTSPRTSAGTATPSPTARSSTPSPRGPGAGARTRPRCGPNPSGTVSSIPAPGGRSGPTRASGPRGTPRRSPCRRTRPARSSPGRRPPAPHASSRPAATHALWTRPPWPGPGTWSG</sequence>
<evidence type="ECO:0000313" key="4">
    <source>
        <dbReference type="Proteomes" id="UP001499841"/>
    </source>
</evidence>
<proteinExistence type="predicted"/>
<evidence type="ECO:0000313" key="3">
    <source>
        <dbReference type="EMBL" id="GAA4286868.1"/>
    </source>
</evidence>